<dbReference type="Proteomes" id="UP000607796">
    <property type="component" value="Unassembled WGS sequence"/>
</dbReference>
<dbReference type="Pfam" id="PF13380">
    <property type="entry name" value="CoA_binding_2"/>
    <property type="match status" value="1"/>
</dbReference>
<evidence type="ECO:0000313" key="3">
    <source>
        <dbReference type="EMBL" id="MBE9635659.1"/>
    </source>
</evidence>
<accession>A0ABR9WWJ2</accession>
<dbReference type="SUPFAM" id="SSF52210">
    <property type="entry name" value="Succinyl-CoA synthetase domains"/>
    <property type="match status" value="2"/>
</dbReference>
<dbReference type="RefSeq" id="WP_194132971.1">
    <property type="nucleotide sequence ID" value="NZ_JADFFK010000001.1"/>
</dbReference>
<sequence length="566" mass="57303">MSKALSRSLAPRSVAVIGPSAEIAPVIAALRRDGYPWTIRPVTEEAPTVAGIAAIARIADLPEPPDLAHVVLAGAALDKALTELAELGAGAAVLPELGAEALAGLAAPLPVFAGGLLSPAARLPLWRDIAPLEPVTRGVAVLLSDARGVARLLALRHGLPLAMVLPLAGWQGPGLAALVSALVADDRITALAIETAGPGSAEQVLALGRLAQKHGKPLIFLTPDLPSGPAAVLRRAGLSHVAETAALVEALWILHLVGPLPANALSVTVFDAGLVERAAVLAGGQGVELAPLSPLQEEALRRDLPEGRAPGNPLDASELLTHDEARIARVLAEMMAGAAVLSLGVVRRADDVAWARVQRAAARARARVGMPLALLSLNRVEMTEARAQALLADGVIPLAGLKPALAALRAVIEIGSQAPGGAPLLMPAGGGAGRARRRGAEAGAMLGLEMAAAAEGDAGLRLVLTSDVSFGYLVTLTAASGGSASGLLPLSPPACRDMASAVAGSAPQQEALVALLEVVQDRVTEAAGALAGLEIALDLGENGPALARSIELCTWIEDATTPKRSP</sequence>
<feature type="domain" description="CoA-binding" evidence="2">
    <location>
        <begin position="12"/>
        <end position="94"/>
    </location>
</feature>
<keyword evidence="4" id="KW-1185">Reference proteome</keyword>
<dbReference type="InterPro" id="IPR016102">
    <property type="entry name" value="Succinyl-CoA_synth-like"/>
</dbReference>
<dbReference type="EMBL" id="JADFFK010000001">
    <property type="protein sequence ID" value="MBE9635659.1"/>
    <property type="molecule type" value="Genomic_DNA"/>
</dbReference>
<proteinExistence type="predicted"/>
<dbReference type="Gene3D" id="3.40.50.720">
    <property type="entry name" value="NAD(P)-binding Rossmann-like Domain"/>
    <property type="match status" value="1"/>
</dbReference>
<dbReference type="InterPro" id="IPR003781">
    <property type="entry name" value="CoA-bd"/>
</dbReference>
<evidence type="ECO:0000313" key="4">
    <source>
        <dbReference type="Proteomes" id="UP000607796"/>
    </source>
</evidence>
<gene>
    <name evidence="3" type="ORF">IQ782_02275</name>
</gene>
<comment type="caution">
    <text evidence="3">The sequence shown here is derived from an EMBL/GenBank/DDBJ whole genome shotgun (WGS) entry which is preliminary data.</text>
</comment>
<dbReference type="InterPro" id="IPR036291">
    <property type="entry name" value="NAD(P)-bd_dom_sf"/>
</dbReference>
<evidence type="ECO:0000259" key="2">
    <source>
        <dbReference type="Pfam" id="PF13380"/>
    </source>
</evidence>
<keyword evidence="1" id="KW-0816">Tricarboxylic acid cycle</keyword>
<organism evidence="3 4">
    <name type="scientific">Salipiger mangrovisoli</name>
    <dbReference type="NCBI Taxonomy" id="2865933"/>
    <lineage>
        <taxon>Bacteria</taxon>
        <taxon>Pseudomonadati</taxon>
        <taxon>Pseudomonadota</taxon>
        <taxon>Alphaproteobacteria</taxon>
        <taxon>Rhodobacterales</taxon>
        <taxon>Roseobacteraceae</taxon>
        <taxon>Salipiger</taxon>
    </lineage>
</organism>
<name>A0ABR9WWJ2_9RHOB</name>
<dbReference type="SUPFAM" id="SSF51735">
    <property type="entry name" value="NAD(P)-binding Rossmann-fold domains"/>
    <property type="match status" value="1"/>
</dbReference>
<dbReference type="Gene3D" id="3.40.50.261">
    <property type="entry name" value="Succinyl-CoA synthetase domains"/>
    <property type="match status" value="1"/>
</dbReference>
<evidence type="ECO:0000256" key="1">
    <source>
        <dbReference type="ARBA" id="ARBA00022532"/>
    </source>
</evidence>
<dbReference type="PANTHER" id="PTHR42793:SF1">
    <property type="entry name" value="PEPTIDYL-LYSINE N-ACETYLTRANSFERASE PATZ"/>
    <property type="match status" value="1"/>
</dbReference>
<dbReference type="PANTHER" id="PTHR42793">
    <property type="entry name" value="COA BINDING DOMAIN CONTAINING PROTEIN"/>
    <property type="match status" value="1"/>
</dbReference>
<reference evidence="3 4" key="1">
    <citation type="journal article" date="2021" name="Int. J. Syst. Evol. Microbiol.">
        <title>Salipiger mangrovisoli sp. nov., isolated from mangrove soil and the proposal for the reclassification of Paraphaeobacter pallidus as Salipiger pallidus comb. nov.</title>
        <authorList>
            <person name="Du J."/>
            <person name="Liu Y."/>
            <person name="Pei T."/>
            <person name="Deng M.R."/>
            <person name="Zhu H."/>
        </authorList>
    </citation>
    <scope>NUCLEOTIDE SEQUENCE [LARGE SCALE GENOMIC DNA]</scope>
    <source>
        <strain evidence="3 4">6D45A</strain>
    </source>
</reference>
<protein>
    <submittedName>
        <fullName evidence="3">CoA-binding protein</fullName>
    </submittedName>
</protein>